<dbReference type="Gene3D" id="3.30.470.20">
    <property type="entry name" value="ATP-grasp fold, B domain"/>
    <property type="match status" value="1"/>
</dbReference>
<accession>A0A3D8TRI3</accession>
<evidence type="ECO:0000313" key="4">
    <source>
        <dbReference type="Proteomes" id="UP000257055"/>
    </source>
</evidence>
<proteinExistence type="predicted"/>
<comment type="caution">
    <text evidence="3">The sequence shown here is derived from an EMBL/GenBank/DDBJ whole genome shotgun (WGS) entry which is preliminary data.</text>
</comment>
<dbReference type="RefSeq" id="WP_115753582.1">
    <property type="nucleotide sequence ID" value="NZ_LARY01000002.1"/>
</dbReference>
<dbReference type="GO" id="GO:0046872">
    <property type="term" value="F:metal ion binding"/>
    <property type="evidence" value="ECO:0007669"/>
    <property type="project" value="InterPro"/>
</dbReference>
<dbReference type="EMBL" id="LARY01000002">
    <property type="protein sequence ID" value="RDX01322.1"/>
    <property type="molecule type" value="Genomic_DNA"/>
</dbReference>
<organism evidence="3 4">
    <name type="scientific">Listeria kieliensis</name>
    <dbReference type="NCBI Taxonomy" id="1621700"/>
    <lineage>
        <taxon>Bacteria</taxon>
        <taxon>Bacillati</taxon>
        <taxon>Bacillota</taxon>
        <taxon>Bacilli</taxon>
        <taxon>Bacillales</taxon>
        <taxon>Listeriaceae</taxon>
        <taxon>Listeria</taxon>
    </lineage>
</organism>
<reference evidence="4" key="1">
    <citation type="submission" date="2015-04" db="EMBL/GenBank/DDBJ databases">
        <authorList>
            <person name="Schardt J."/>
            <person name="Mueller-Herbst S."/>
            <person name="Scherer S."/>
            <person name="Huptas C."/>
        </authorList>
    </citation>
    <scope>NUCLEOTIDE SEQUENCE [LARGE SCALE GENOMIC DNA]</scope>
    <source>
        <strain evidence="4">Kiel-L1</strain>
    </source>
</reference>
<evidence type="ECO:0000259" key="2">
    <source>
        <dbReference type="PROSITE" id="PS50975"/>
    </source>
</evidence>
<dbReference type="SUPFAM" id="SSF56059">
    <property type="entry name" value="Glutathione synthetase ATP-binding domain-like"/>
    <property type="match status" value="1"/>
</dbReference>
<dbReference type="AlphaFoldDB" id="A0A3D8TRI3"/>
<dbReference type="Gene3D" id="3.40.50.20">
    <property type="match status" value="1"/>
</dbReference>
<keyword evidence="1" id="KW-0067">ATP-binding</keyword>
<name>A0A3D8TRI3_9LIST</name>
<dbReference type="PROSITE" id="PS50975">
    <property type="entry name" value="ATP_GRASP"/>
    <property type="match status" value="1"/>
</dbReference>
<feature type="domain" description="ATP-grasp" evidence="2">
    <location>
        <begin position="107"/>
        <end position="304"/>
    </location>
</feature>
<keyword evidence="4" id="KW-1185">Reference proteome</keyword>
<keyword evidence="1" id="KW-0547">Nucleotide-binding</keyword>
<dbReference type="InterPro" id="IPR011761">
    <property type="entry name" value="ATP-grasp"/>
</dbReference>
<gene>
    <name evidence="3" type="ORF">UR08_10410</name>
</gene>
<dbReference type="Proteomes" id="UP000257055">
    <property type="component" value="Unassembled WGS sequence"/>
</dbReference>
<sequence length="412" mass="47204">MFILINSFSFKELGLSEHLIETSNILIISPSRVKISFPMISDKVIFMEEWSDDYLQQQCLKLNLVEKSSLFIANGEEKIVLAGLLNAQSGISESYFQAMSFIDKYLMRTLLTGVVQQPKFIKINTKKEVKNYFTENTAQQYILKPRAQSSANGLYIVSSSQEIDMLPENLNGYILEKFVDYDIMLTSDGIAQDGKIHTFAVHEYGEKLTESIVKCHYATVSTSHFYTTNPEVIEKVFKNTEKVLDKLMVYGHPIPFHMEWFYNNETGELTFCEGASRFGGAEIPKLIECAFDLNIKNLYWSMLLNKNINETERAGIIRIPRSYGATFLSYRREGVIEKLPKQQSTEWFDKYSCYVKVGDKVKTSSTATENIFIAVFKCKKSENISKGIEKCVRLLKDEVGIQKTETIQEEKV</sequence>
<evidence type="ECO:0000256" key="1">
    <source>
        <dbReference type="PROSITE-ProRule" id="PRU00409"/>
    </source>
</evidence>
<evidence type="ECO:0000313" key="3">
    <source>
        <dbReference type="EMBL" id="RDX01322.1"/>
    </source>
</evidence>
<dbReference type="GO" id="GO:0005524">
    <property type="term" value="F:ATP binding"/>
    <property type="evidence" value="ECO:0007669"/>
    <property type="project" value="UniProtKB-UniRule"/>
</dbReference>
<protein>
    <recommendedName>
        <fullName evidence="2">ATP-grasp domain-containing protein</fullName>
    </recommendedName>
</protein>